<protein>
    <submittedName>
        <fullName evidence="3">CRAL/TRIO domain-containing protein</fullName>
    </submittedName>
</protein>
<dbReference type="Pfam" id="PF03765">
    <property type="entry name" value="CRAL_TRIO_N"/>
    <property type="match status" value="1"/>
</dbReference>
<dbReference type="SUPFAM" id="SSF46938">
    <property type="entry name" value="CRAL/TRIO N-terminal domain"/>
    <property type="match status" value="1"/>
</dbReference>
<dbReference type="SMART" id="SM01100">
    <property type="entry name" value="CRAL_TRIO_N"/>
    <property type="match status" value="1"/>
</dbReference>
<dbReference type="InterPro" id="IPR001251">
    <property type="entry name" value="CRAL-TRIO_dom"/>
</dbReference>
<keyword evidence="4" id="KW-1185">Reference proteome</keyword>
<feature type="compositionally biased region" description="Pro residues" evidence="1">
    <location>
        <begin position="7"/>
        <end position="17"/>
    </location>
</feature>
<dbReference type="GO" id="GO:0008526">
    <property type="term" value="F:phosphatidylinositol transfer activity"/>
    <property type="evidence" value="ECO:0007669"/>
    <property type="project" value="TreeGrafter"/>
</dbReference>
<feature type="domain" description="CRAL-TRIO" evidence="2">
    <location>
        <begin position="118"/>
        <end position="258"/>
    </location>
</feature>
<accession>A0A316V5T0</accession>
<dbReference type="InParanoid" id="A0A316V5T0"/>
<organism evidence="3 4">
    <name type="scientific">Meira miltonrushii</name>
    <dbReference type="NCBI Taxonomy" id="1280837"/>
    <lineage>
        <taxon>Eukaryota</taxon>
        <taxon>Fungi</taxon>
        <taxon>Dikarya</taxon>
        <taxon>Basidiomycota</taxon>
        <taxon>Ustilaginomycotina</taxon>
        <taxon>Exobasidiomycetes</taxon>
        <taxon>Exobasidiales</taxon>
        <taxon>Brachybasidiaceae</taxon>
        <taxon>Meira</taxon>
    </lineage>
</organism>
<dbReference type="SUPFAM" id="SSF52087">
    <property type="entry name" value="CRAL/TRIO domain"/>
    <property type="match status" value="1"/>
</dbReference>
<dbReference type="OrthoDB" id="75724at2759"/>
<dbReference type="InterPro" id="IPR036865">
    <property type="entry name" value="CRAL-TRIO_dom_sf"/>
</dbReference>
<dbReference type="InterPro" id="IPR011074">
    <property type="entry name" value="CRAL/TRIO_N_dom"/>
</dbReference>
<reference evidence="3 4" key="1">
    <citation type="journal article" date="2018" name="Mol. Biol. Evol.">
        <title>Broad Genomic Sampling Reveals a Smut Pathogenic Ancestry of the Fungal Clade Ustilaginomycotina.</title>
        <authorList>
            <person name="Kijpornyongpan T."/>
            <person name="Mondo S.J."/>
            <person name="Barry K."/>
            <person name="Sandor L."/>
            <person name="Lee J."/>
            <person name="Lipzen A."/>
            <person name="Pangilinan J."/>
            <person name="LaButti K."/>
            <person name="Hainaut M."/>
            <person name="Henrissat B."/>
            <person name="Grigoriev I.V."/>
            <person name="Spatafora J.W."/>
            <person name="Aime M.C."/>
        </authorList>
    </citation>
    <scope>NUCLEOTIDE SEQUENCE [LARGE SCALE GENOMIC DNA]</scope>
    <source>
        <strain evidence="3 4">MCA 3882</strain>
    </source>
</reference>
<dbReference type="PANTHER" id="PTHR45824:SF29">
    <property type="entry name" value="GH16843P"/>
    <property type="match status" value="1"/>
</dbReference>
<evidence type="ECO:0000259" key="2">
    <source>
        <dbReference type="PROSITE" id="PS50191"/>
    </source>
</evidence>
<dbReference type="STRING" id="1280837.A0A316V5T0"/>
<feature type="non-terminal residue" evidence="3">
    <location>
        <position position="304"/>
    </location>
</feature>
<gene>
    <name evidence="3" type="ORF">FA14DRAFT_111713</name>
</gene>
<dbReference type="Proteomes" id="UP000245771">
    <property type="component" value="Unassembled WGS sequence"/>
</dbReference>
<dbReference type="InterPro" id="IPR036273">
    <property type="entry name" value="CRAL/TRIO_N_dom_sf"/>
</dbReference>
<name>A0A316V5T0_9BASI</name>
<evidence type="ECO:0000313" key="4">
    <source>
        <dbReference type="Proteomes" id="UP000245771"/>
    </source>
</evidence>
<evidence type="ECO:0000256" key="1">
    <source>
        <dbReference type="SAM" id="MobiDB-lite"/>
    </source>
</evidence>
<dbReference type="CDD" id="cd00170">
    <property type="entry name" value="SEC14"/>
    <property type="match status" value="1"/>
</dbReference>
<dbReference type="Gene3D" id="3.40.525.10">
    <property type="entry name" value="CRAL-TRIO lipid binding domain"/>
    <property type="match status" value="1"/>
</dbReference>
<dbReference type="AlphaFoldDB" id="A0A316V5T0"/>
<evidence type="ECO:0000313" key="3">
    <source>
        <dbReference type="EMBL" id="PWN32594.1"/>
    </source>
</evidence>
<dbReference type="EMBL" id="KZ819605">
    <property type="protein sequence ID" value="PWN32594.1"/>
    <property type="molecule type" value="Genomic_DNA"/>
</dbReference>
<feature type="region of interest" description="Disordered" evidence="1">
    <location>
        <begin position="1"/>
        <end position="25"/>
    </location>
</feature>
<feature type="non-terminal residue" evidence="3">
    <location>
        <position position="1"/>
    </location>
</feature>
<dbReference type="GeneID" id="37017735"/>
<dbReference type="RefSeq" id="XP_025352896.1">
    <property type="nucleotide sequence ID" value="XM_025495954.1"/>
</dbReference>
<sequence length="304" mass="35693">FDGIFPVPHPDCKPTPPAKLTEEQQQKYEEVFEHFKSQKDFPVSLKPEEKRREPLSDWEKLRMVSKESMLRYLRATKWDVRQAKRRLTETIAWRREFGVENLNPEEMAKEARCGKETVLGYDKYARPVHYMHPHRSDTKESPRQMQFAVFLLERCIDMMPPGVEQLALLINFEHKSRNPTSIANAKLMLYILQNHYVENLGVNWSVNVPWVFKVFWNAIQPFIDPVTKNKCHFDDPVRNQVPADQLSADFGGDVKSAYDHDAYWPALLRITKDRRDAMLRRFKEDCNSEIGASEWVIRGGDDPN</sequence>
<dbReference type="PANTHER" id="PTHR45824">
    <property type="entry name" value="GH16843P"/>
    <property type="match status" value="1"/>
</dbReference>
<dbReference type="SMART" id="SM00516">
    <property type="entry name" value="SEC14"/>
    <property type="match status" value="1"/>
</dbReference>
<dbReference type="PROSITE" id="PS50191">
    <property type="entry name" value="CRAL_TRIO"/>
    <property type="match status" value="1"/>
</dbReference>
<proteinExistence type="predicted"/>
<dbReference type="Pfam" id="PF00650">
    <property type="entry name" value="CRAL_TRIO"/>
    <property type="match status" value="1"/>
</dbReference>
<dbReference type="InterPro" id="IPR052578">
    <property type="entry name" value="PI_Transfer_CRAL-TRIO"/>
</dbReference>